<dbReference type="RefSeq" id="WP_345444727.1">
    <property type="nucleotide sequence ID" value="NZ_BAABKP010000001.1"/>
</dbReference>
<evidence type="ECO:0000313" key="1">
    <source>
        <dbReference type="EMBL" id="GAA4791194.1"/>
    </source>
</evidence>
<dbReference type="NCBIfam" id="TIGR03624">
    <property type="entry name" value="putative hydrolase"/>
    <property type="match status" value="1"/>
</dbReference>
<gene>
    <name evidence="1" type="ORF">GCM10023352_06610</name>
</gene>
<proteinExistence type="predicted"/>
<keyword evidence="2" id="KW-1185">Reference proteome</keyword>
<reference evidence="2" key="1">
    <citation type="journal article" date="2019" name="Int. J. Syst. Evol. Microbiol.">
        <title>The Global Catalogue of Microorganisms (GCM) 10K type strain sequencing project: providing services to taxonomists for standard genome sequencing and annotation.</title>
        <authorList>
            <consortium name="The Broad Institute Genomics Platform"/>
            <consortium name="The Broad Institute Genome Sequencing Center for Infectious Disease"/>
            <person name="Wu L."/>
            <person name="Ma J."/>
        </authorList>
    </citation>
    <scope>NUCLEOTIDE SEQUENCE [LARGE SCALE GENOMIC DNA]</scope>
    <source>
        <strain evidence="2">JCM 18541</strain>
    </source>
</reference>
<dbReference type="InterPro" id="IPR018766">
    <property type="entry name" value="Zinicin_2"/>
</dbReference>
<keyword evidence="1" id="KW-0378">Hydrolase</keyword>
<dbReference type="GO" id="GO:0008237">
    <property type="term" value="F:metallopeptidase activity"/>
    <property type="evidence" value="ECO:0007669"/>
    <property type="project" value="UniProtKB-KW"/>
</dbReference>
<dbReference type="Pfam" id="PF10103">
    <property type="entry name" value="Zincin_2"/>
    <property type="match status" value="1"/>
</dbReference>
<dbReference type="SUPFAM" id="SSF55486">
    <property type="entry name" value="Metalloproteases ('zincins'), catalytic domain"/>
    <property type="match status" value="1"/>
</dbReference>
<dbReference type="EMBL" id="BAABKP010000001">
    <property type="protein sequence ID" value="GAA4791194.1"/>
    <property type="molecule type" value="Genomic_DNA"/>
</dbReference>
<sequence>MTNNPFGNSGNDPMEEFFRKLQESGFDPNAMGMGANGAFDPDAMKNMGMPIDPAMLSGIFAQVNAMMNAQPTDEPVNWDLAQQHARQVITAGSDPSMTSNQQGAVRDAAALADLWLDPVTAFDRPAFNAEAWSKAEWLENSFDTWKEIAGPVASSVSTAMNTSIQTQMPEEIKGMLGGGNIFAGIGGMMFGMQVGQATGQLAGEVVSSTDIGIPLAPGRSALLPGGIAAFGEGLEIPAQEIMLYLAVREAALTRLHKANPWLREDIIELIKRYSRGIHVDIERMQEAASEIEIDPTNPEEMMAAFSGDMFKPQNTEDQQLALDRLETLLALIEGWVTLITEEATTNLPMAVQLAETMARRRATGGPAEHAFSQLVGLELRPRKMREALGFWRSYEEAHGFEARDGLWAAPETLPTSEDLDDPEGFISRRALINASEDEFDAALEKLLSGGYDEKPGAEDDSSGQD</sequence>
<protein>
    <submittedName>
        <fullName evidence="1">Zinc-dependent metalloprotease</fullName>
    </submittedName>
</protein>
<name>A0ABP9B666_9MICC</name>
<dbReference type="PANTHER" id="PTHR39420">
    <property type="match status" value="1"/>
</dbReference>
<comment type="caution">
    <text evidence="1">The sequence shown here is derived from an EMBL/GenBank/DDBJ whole genome shotgun (WGS) entry which is preliminary data.</text>
</comment>
<evidence type="ECO:0000313" key="2">
    <source>
        <dbReference type="Proteomes" id="UP001500187"/>
    </source>
</evidence>
<accession>A0ABP9B666</accession>
<dbReference type="Proteomes" id="UP001500187">
    <property type="component" value="Unassembled WGS sequence"/>
</dbReference>
<dbReference type="InterPro" id="IPR042271">
    <property type="entry name" value="Zinicin_2_N"/>
</dbReference>
<keyword evidence="1" id="KW-0645">Protease</keyword>
<organism evidence="1 2">
    <name type="scientific">Rothia endophytica</name>
    <dbReference type="NCBI Taxonomy" id="1324766"/>
    <lineage>
        <taxon>Bacteria</taxon>
        <taxon>Bacillati</taxon>
        <taxon>Actinomycetota</taxon>
        <taxon>Actinomycetes</taxon>
        <taxon>Micrococcales</taxon>
        <taxon>Micrococcaceae</taxon>
        <taxon>Rothia</taxon>
    </lineage>
</organism>
<keyword evidence="1" id="KW-0482">Metalloprotease</keyword>
<dbReference type="Gene3D" id="1.20.150.30">
    <property type="entry name" value="Zincin-like metallopeptidase, N-terminal domain"/>
    <property type="match status" value="1"/>
</dbReference>
<dbReference type="PANTHER" id="PTHR39420:SF2">
    <property type="entry name" value="HYDROLASE"/>
    <property type="match status" value="1"/>
</dbReference>